<dbReference type="InterPro" id="IPR036388">
    <property type="entry name" value="WH-like_DNA-bd_sf"/>
</dbReference>
<dbReference type="PROSITE" id="PS00622">
    <property type="entry name" value="HTH_LUXR_1"/>
    <property type="match status" value="1"/>
</dbReference>
<dbReference type="Proteomes" id="UP000321456">
    <property type="component" value="Unassembled WGS sequence"/>
</dbReference>
<dbReference type="RefSeq" id="WP_147744527.1">
    <property type="nucleotide sequence ID" value="NZ_VRUR01000002.1"/>
</dbReference>
<keyword evidence="2" id="KW-0238">DNA-binding</keyword>
<dbReference type="GO" id="GO:0003677">
    <property type="term" value="F:DNA binding"/>
    <property type="evidence" value="ECO:0007669"/>
    <property type="project" value="UniProtKB-KW"/>
</dbReference>
<dbReference type="AlphaFoldDB" id="A0A5C8V1W2"/>
<sequence length="312" mass="35394">MNDENYFSHLYEIASHLNKEFSLQSALRISLKKTVEVLNIETGWFWLTEPDNKSVYLAASHNLPPALSNYPERLSGWCYCIKQYLSDDMDEAMNISEIACSRLKDISAGTKNLKFHATIPITINEEKVGLMNLLSKETRQLDERELAFLNTVSELVGTAIQRTRLRKSYGSDTINADANVHNVLERVFQPQMEAIISCLDDAKDNKHKVNEALNKAKGLQKQLSLLSKETEEREEEKSAKKEFHYPGLPLTKRELEVLTLIKKGLTNGQIGKQLFIAERTVKFHVTAILSKLNADTRTEAVDISLKRGLLSI</sequence>
<evidence type="ECO:0000256" key="4">
    <source>
        <dbReference type="SAM" id="Coils"/>
    </source>
</evidence>
<keyword evidence="7" id="KW-1185">Reference proteome</keyword>
<accession>A0A5C8V1W2</accession>
<dbReference type="InterPro" id="IPR003018">
    <property type="entry name" value="GAF"/>
</dbReference>
<feature type="coiled-coil region" evidence="4">
    <location>
        <begin position="199"/>
        <end position="236"/>
    </location>
</feature>
<dbReference type="PANTHER" id="PTHR44688:SF25">
    <property type="entry name" value="HTH LUXR-TYPE DOMAIN-CONTAINING PROTEIN"/>
    <property type="match status" value="1"/>
</dbReference>
<name>A0A5C8V1W2_9FLAO</name>
<evidence type="ECO:0000313" key="7">
    <source>
        <dbReference type="Proteomes" id="UP000321456"/>
    </source>
</evidence>
<organism evidence="6 7">
    <name type="scientific">Flagellimonas hymeniacidonis</name>
    <dbReference type="NCBI Taxonomy" id="2603628"/>
    <lineage>
        <taxon>Bacteria</taxon>
        <taxon>Pseudomonadati</taxon>
        <taxon>Bacteroidota</taxon>
        <taxon>Flavobacteriia</taxon>
        <taxon>Flavobacteriales</taxon>
        <taxon>Flavobacteriaceae</taxon>
        <taxon>Flagellimonas</taxon>
    </lineage>
</organism>
<dbReference type="SMART" id="SM00421">
    <property type="entry name" value="HTH_LUXR"/>
    <property type="match status" value="1"/>
</dbReference>
<dbReference type="Pfam" id="PF13185">
    <property type="entry name" value="GAF_2"/>
    <property type="match status" value="1"/>
</dbReference>
<dbReference type="EMBL" id="VRUR01000002">
    <property type="protein sequence ID" value="TXN35753.1"/>
    <property type="molecule type" value="Genomic_DNA"/>
</dbReference>
<dbReference type="InterPro" id="IPR000792">
    <property type="entry name" value="Tscrpt_reg_LuxR_C"/>
</dbReference>
<dbReference type="SUPFAM" id="SSF55781">
    <property type="entry name" value="GAF domain-like"/>
    <property type="match status" value="1"/>
</dbReference>
<comment type="caution">
    <text evidence="6">The sequence shown here is derived from an EMBL/GenBank/DDBJ whole genome shotgun (WGS) entry which is preliminary data.</text>
</comment>
<dbReference type="PRINTS" id="PR00038">
    <property type="entry name" value="HTHLUXR"/>
</dbReference>
<proteinExistence type="predicted"/>
<evidence type="ECO:0000256" key="3">
    <source>
        <dbReference type="ARBA" id="ARBA00023163"/>
    </source>
</evidence>
<dbReference type="PROSITE" id="PS50043">
    <property type="entry name" value="HTH_LUXR_2"/>
    <property type="match status" value="1"/>
</dbReference>
<evidence type="ECO:0000256" key="2">
    <source>
        <dbReference type="ARBA" id="ARBA00023125"/>
    </source>
</evidence>
<evidence type="ECO:0000259" key="5">
    <source>
        <dbReference type="PROSITE" id="PS50043"/>
    </source>
</evidence>
<keyword evidence="1" id="KW-0805">Transcription regulation</keyword>
<dbReference type="Gene3D" id="1.10.10.10">
    <property type="entry name" value="Winged helix-like DNA-binding domain superfamily/Winged helix DNA-binding domain"/>
    <property type="match status" value="1"/>
</dbReference>
<keyword evidence="4" id="KW-0175">Coiled coil</keyword>
<keyword evidence="3" id="KW-0804">Transcription</keyword>
<feature type="domain" description="HTH luxR-type" evidence="5">
    <location>
        <begin position="244"/>
        <end position="308"/>
    </location>
</feature>
<dbReference type="Gene3D" id="3.30.450.40">
    <property type="match status" value="1"/>
</dbReference>
<protein>
    <submittedName>
        <fullName evidence="6">GAF domain-containing protein</fullName>
    </submittedName>
</protein>
<dbReference type="GO" id="GO:0006355">
    <property type="term" value="P:regulation of DNA-templated transcription"/>
    <property type="evidence" value="ECO:0007669"/>
    <property type="project" value="InterPro"/>
</dbReference>
<dbReference type="PANTHER" id="PTHR44688">
    <property type="entry name" value="DNA-BINDING TRANSCRIPTIONAL ACTIVATOR DEVR_DOSR"/>
    <property type="match status" value="1"/>
</dbReference>
<dbReference type="CDD" id="cd06170">
    <property type="entry name" value="LuxR_C_like"/>
    <property type="match status" value="1"/>
</dbReference>
<dbReference type="Pfam" id="PF00196">
    <property type="entry name" value="GerE"/>
    <property type="match status" value="1"/>
</dbReference>
<dbReference type="InterPro" id="IPR016032">
    <property type="entry name" value="Sig_transdc_resp-reg_C-effctor"/>
</dbReference>
<dbReference type="InterPro" id="IPR029016">
    <property type="entry name" value="GAF-like_dom_sf"/>
</dbReference>
<evidence type="ECO:0000313" key="6">
    <source>
        <dbReference type="EMBL" id="TXN35753.1"/>
    </source>
</evidence>
<gene>
    <name evidence="6" type="ORF">FVB32_14370</name>
</gene>
<dbReference type="SUPFAM" id="SSF46894">
    <property type="entry name" value="C-terminal effector domain of the bipartite response regulators"/>
    <property type="match status" value="1"/>
</dbReference>
<reference evidence="6 7" key="1">
    <citation type="submission" date="2019-08" db="EMBL/GenBank/DDBJ databases">
        <title>Professor.</title>
        <authorList>
            <person name="Park J.S."/>
        </authorList>
    </citation>
    <scope>NUCLEOTIDE SEQUENCE [LARGE SCALE GENOMIC DNA]</scope>
    <source>
        <strain evidence="6 7">176CP5-101</strain>
    </source>
</reference>
<evidence type="ECO:0000256" key="1">
    <source>
        <dbReference type="ARBA" id="ARBA00023015"/>
    </source>
</evidence>